<dbReference type="EMBL" id="GGYP01003197">
    <property type="protein sequence ID" value="MDE47968.1"/>
    <property type="molecule type" value="Transcribed_RNA"/>
</dbReference>
<comment type="similarity">
    <text evidence="1">Belongs to the TBCC family.</text>
</comment>
<sequence>MASESERCVDELLFTTNRVNELSQKLTSNQTNELLVESRRLIVETQLFIANNKSLIPSYILKKVTDSLRQLEKQVEDVNKAKMTFKFTSSGPSRSGGCSSTEEKEEVLGDTPKKATPQQVVDKTKAITSSNPVFFGFRERTNEELCMNASEVDSKDVSLVDLSDCTAKIIGLANTLYIRNLKRTTVLVCLACRAITITDCSDCDFKFVCQQLRIDSTTNCTFTIFTSARSMLESSKGLTFKKLDLDELAKNEKIERNWLIDYLRRANFNEHQNNWKCIDDFDWLSPTSASINYKICE</sequence>
<proteinExistence type="inferred from homology"/>
<gene>
    <name evidence="4" type="primary">Tbcc</name>
    <name evidence="4" type="ORF">g.18765</name>
</gene>
<dbReference type="GO" id="GO:0007023">
    <property type="term" value="P:post-chaperonin tubulin folding pathway"/>
    <property type="evidence" value="ECO:0007669"/>
    <property type="project" value="InterPro"/>
</dbReference>
<dbReference type="Pfam" id="PF07986">
    <property type="entry name" value="TBCC"/>
    <property type="match status" value="1"/>
</dbReference>
<accession>A0A6G1SC41</accession>
<feature type="region of interest" description="Disordered" evidence="2">
    <location>
        <begin position="86"/>
        <end position="120"/>
    </location>
</feature>
<evidence type="ECO:0000256" key="2">
    <source>
        <dbReference type="SAM" id="MobiDB-lite"/>
    </source>
</evidence>
<dbReference type="GO" id="GO:0005737">
    <property type="term" value="C:cytoplasm"/>
    <property type="evidence" value="ECO:0007669"/>
    <property type="project" value="TreeGrafter"/>
</dbReference>
<name>A0A6G1SC41_9ACAR</name>
<dbReference type="AlphaFoldDB" id="A0A6G1SC41"/>
<protein>
    <submittedName>
        <fullName evidence="4">Tubulin-specific chaperone C</fullName>
    </submittedName>
</protein>
<dbReference type="InterPro" id="IPR027684">
    <property type="entry name" value="TBCC"/>
</dbReference>
<reference evidence="4" key="1">
    <citation type="submission" date="2018-10" db="EMBL/GenBank/DDBJ databases">
        <title>Transcriptome assembly of Aceria tosichella (Wheat curl mite) Type 2.</title>
        <authorList>
            <person name="Scully E.D."/>
            <person name="Geib S.M."/>
            <person name="Palmer N.A."/>
            <person name="Gupta A.K."/>
            <person name="Sarath G."/>
            <person name="Tatineni S."/>
        </authorList>
    </citation>
    <scope>NUCLEOTIDE SEQUENCE</scope>
    <source>
        <strain evidence="4">LincolnNE</strain>
    </source>
</reference>
<dbReference type="InterPro" id="IPR012945">
    <property type="entry name" value="Tubulin-bd_cofactor_C_dom"/>
</dbReference>
<evidence type="ECO:0000259" key="3">
    <source>
        <dbReference type="PROSITE" id="PS51329"/>
    </source>
</evidence>
<feature type="domain" description="C-CAP/cofactor C-like" evidence="3">
    <location>
        <begin position="112"/>
        <end position="283"/>
    </location>
</feature>
<dbReference type="InterPro" id="IPR017901">
    <property type="entry name" value="C-CAP_CF_C-like"/>
</dbReference>
<evidence type="ECO:0000256" key="1">
    <source>
        <dbReference type="ARBA" id="ARBA00008848"/>
    </source>
</evidence>
<dbReference type="GO" id="GO:0007021">
    <property type="term" value="P:tubulin complex assembly"/>
    <property type="evidence" value="ECO:0007669"/>
    <property type="project" value="TreeGrafter"/>
</dbReference>
<dbReference type="InterPro" id="IPR016098">
    <property type="entry name" value="CAP/MinC_C"/>
</dbReference>
<evidence type="ECO:0000313" key="4">
    <source>
        <dbReference type="EMBL" id="MDE47968.1"/>
    </source>
</evidence>
<organism evidence="4">
    <name type="scientific">Aceria tosichella</name>
    <name type="common">wheat curl mite</name>
    <dbReference type="NCBI Taxonomy" id="561515"/>
    <lineage>
        <taxon>Eukaryota</taxon>
        <taxon>Metazoa</taxon>
        <taxon>Ecdysozoa</taxon>
        <taxon>Arthropoda</taxon>
        <taxon>Chelicerata</taxon>
        <taxon>Arachnida</taxon>
        <taxon>Acari</taxon>
        <taxon>Acariformes</taxon>
        <taxon>Trombidiformes</taxon>
        <taxon>Prostigmata</taxon>
        <taxon>Eupodina</taxon>
        <taxon>Eriophyoidea</taxon>
        <taxon>Eriophyidae</taxon>
        <taxon>Eriophyinae</taxon>
        <taxon>Aceriini</taxon>
        <taxon>Aceria</taxon>
    </lineage>
</organism>
<dbReference type="Gene3D" id="2.160.20.70">
    <property type="match status" value="1"/>
</dbReference>
<dbReference type="PANTHER" id="PTHR15139">
    <property type="entry name" value="TUBULIN FOLDING COFACTOR C"/>
    <property type="match status" value="1"/>
</dbReference>
<feature type="compositionally biased region" description="Low complexity" evidence="2">
    <location>
        <begin position="89"/>
        <end position="100"/>
    </location>
</feature>
<dbReference type="PANTHER" id="PTHR15139:SF0">
    <property type="entry name" value="TUBULIN-SPECIFIC CHAPERONE C"/>
    <property type="match status" value="1"/>
</dbReference>
<dbReference type="PROSITE" id="PS51329">
    <property type="entry name" value="C_CAP_COFACTOR_C"/>
    <property type="match status" value="1"/>
</dbReference>